<proteinExistence type="inferred from homology"/>
<dbReference type="Pfam" id="PF25198">
    <property type="entry name" value="Spore_GerAC_N"/>
    <property type="match status" value="1"/>
</dbReference>
<dbReference type="Pfam" id="PF05504">
    <property type="entry name" value="Spore_GerAC"/>
    <property type="match status" value="1"/>
</dbReference>
<evidence type="ECO:0000256" key="7">
    <source>
        <dbReference type="ARBA" id="ARBA00023288"/>
    </source>
</evidence>
<dbReference type="InterPro" id="IPR038501">
    <property type="entry name" value="Spore_GerAC_C_sf"/>
</dbReference>
<keyword evidence="7" id="KW-0449">Lipoprotein</keyword>
<dbReference type="PANTHER" id="PTHR35789">
    <property type="entry name" value="SPORE GERMINATION PROTEIN B3"/>
    <property type="match status" value="1"/>
</dbReference>
<feature type="domain" description="Spore germination protein N-terminal" evidence="10">
    <location>
        <begin position="87"/>
        <end position="272"/>
    </location>
</feature>
<keyword evidence="12" id="KW-1185">Reference proteome</keyword>
<dbReference type="OrthoDB" id="2569624at2"/>
<dbReference type="RefSeq" id="WP_050352386.1">
    <property type="nucleotide sequence ID" value="NZ_JARMSE010000015.1"/>
</dbReference>
<accession>A0A0L0QNJ8</accession>
<comment type="caution">
    <text evidence="11">The sequence shown here is derived from an EMBL/GenBank/DDBJ whole genome shotgun (WGS) entry which is preliminary data.</text>
</comment>
<keyword evidence="6" id="KW-0564">Palmitate</keyword>
<evidence type="ECO:0000313" key="11">
    <source>
        <dbReference type="EMBL" id="KNE19828.1"/>
    </source>
</evidence>
<dbReference type="Proteomes" id="UP000036780">
    <property type="component" value="Unassembled WGS sequence"/>
</dbReference>
<dbReference type="InterPro" id="IPR046953">
    <property type="entry name" value="Spore_GerAC-like_C"/>
</dbReference>
<evidence type="ECO:0000256" key="6">
    <source>
        <dbReference type="ARBA" id="ARBA00023139"/>
    </source>
</evidence>
<evidence type="ECO:0000256" key="5">
    <source>
        <dbReference type="ARBA" id="ARBA00023136"/>
    </source>
</evidence>
<keyword evidence="8" id="KW-0812">Transmembrane</keyword>
<evidence type="ECO:0000256" key="1">
    <source>
        <dbReference type="ARBA" id="ARBA00004635"/>
    </source>
</evidence>
<dbReference type="Gene3D" id="6.20.190.10">
    <property type="entry name" value="Nutrient germinant receptor protein C, domain 1"/>
    <property type="match status" value="1"/>
</dbReference>
<evidence type="ECO:0000256" key="4">
    <source>
        <dbReference type="ARBA" id="ARBA00022729"/>
    </source>
</evidence>
<dbReference type="GO" id="GO:0009847">
    <property type="term" value="P:spore germination"/>
    <property type="evidence" value="ECO:0007669"/>
    <property type="project" value="InterPro"/>
</dbReference>
<protein>
    <submittedName>
        <fullName evidence="11">Uncharacterized protein</fullName>
    </submittedName>
</protein>
<comment type="similarity">
    <text evidence="2">Belongs to the GerABKC lipoprotein family.</text>
</comment>
<gene>
    <name evidence="11" type="ORF">AFK71_15520</name>
</gene>
<dbReference type="NCBIfam" id="TIGR02887">
    <property type="entry name" value="spore_ger_x_C"/>
    <property type="match status" value="1"/>
</dbReference>
<evidence type="ECO:0000256" key="2">
    <source>
        <dbReference type="ARBA" id="ARBA00007886"/>
    </source>
</evidence>
<organism evidence="11 12">
    <name type="scientific">Virgibacillus pantothenticus</name>
    <dbReference type="NCBI Taxonomy" id="1473"/>
    <lineage>
        <taxon>Bacteria</taxon>
        <taxon>Bacillati</taxon>
        <taxon>Bacillota</taxon>
        <taxon>Bacilli</taxon>
        <taxon>Bacillales</taxon>
        <taxon>Bacillaceae</taxon>
        <taxon>Virgibacillus</taxon>
    </lineage>
</organism>
<keyword evidence="3" id="KW-0309">Germination</keyword>
<sequence>MLKEIVPIIKKTDPRQWFPCFYFNNQKKQQEQDGFAVLYTFARIKTGVQGKRIKMETILKGRKRLVKQLIAVIICSISLLFLSACWDRIEIEDRGFVVGSAIDLGEKKDNNKYEILFTNQFVIPAGLGTPLQGGGAQQEAYKNITVTGGSVFEIFREMATLSSETPFFSHMKVVIVSEEVAKEPELLSKVMDVFIRDHEMRRGIKVAIAKEGLQAKDILDVSPKDQKVPALYIESLMESNYKNAKSLAPVPVGQLRELMLDNRSYTLPEIEIMDDKALKYKNAAVIRAQKNLMVGSLSDKETMGLTLLTEDDQNAPINVNVDGEAAVIELTSGGNSYHLLNKNKDNLKVEIKLNLKATVAEMHGYSKLTSESFIKKLEHATENKIDELTEGTIKVAQNDLQVDFIGLGDELFHRHYDIWQQVKDDWDVGKNYFSKAEIDVKVDTTIKKTGASDNFK</sequence>
<evidence type="ECO:0000256" key="8">
    <source>
        <dbReference type="SAM" id="Phobius"/>
    </source>
</evidence>
<evidence type="ECO:0000259" key="9">
    <source>
        <dbReference type="Pfam" id="PF05504"/>
    </source>
</evidence>
<dbReference type="PANTHER" id="PTHR35789:SF1">
    <property type="entry name" value="SPORE GERMINATION PROTEIN B3"/>
    <property type="match status" value="1"/>
</dbReference>
<evidence type="ECO:0000313" key="12">
    <source>
        <dbReference type="Proteomes" id="UP000036780"/>
    </source>
</evidence>
<evidence type="ECO:0000259" key="10">
    <source>
        <dbReference type="Pfam" id="PF25198"/>
    </source>
</evidence>
<dbReference type="PATRIC" id="fig|1473.5.peg.1770"/>
<feature type="transmembrane region" description="Helical" evidence="8">
    <location>
        <begin position="65"/>
        <end position="84"/>
    </location>
</feature>
<dbReference type="AlphaFoldDB" id="A0A0L0QNJ8"/>
<dbReference type="InterPro" id="IPR008844">
    <property type="entry name" value="Spore_GerAC-like"/>
</dbReference>
<dbReference type="EMBL" id="LGTO01000007">
    <property type="protein sequence ID" value="KNE19828.1"/>
    <property type="molecule type" value="Genomic_DNA"/>
</dbReference>
<dbReference type="InterPro" id="IPR057336">
    <property type="entry name" value="GerAC_N"/>
</dbReference>
<keyword evidence="4" id="KW-0732">Signal</keyword>
<dbReference type="Gene3D" id="3.30.300.210">
    <property type="entry name" value="Nutrient germinant receptor protein C, domain 3"/>
    <property type="match status" value="1"/>
</dbReference>
<keyword evidence="8" id="KW-1133">Transmembrane helix</keyword>
<name>A0A0L0QNJ8_VIRPA</name>
<comment type="subcellular location">
    <subcellularLocation>
        <location evidence="1">Membrane</location>
        <topology evidence="1">Lipid-anchor</topology>
    </subcellularLocation>
</comment>
<feature type="domain" description="Spore germination GerAC-like C-terminal" evidence="9">
    <location>
        <begin position="282"/>
        <end position="450"/>
    </location>
</feature>
<evidence type="ECO:0000256" key="3">
    <source>
        <dbReference type="ARBA" id="ARBA00022544"/>
    </source>
</evidence>
<dbReference type="GO" id="GO:0016020">
    <property type="term" value="C:membrane"/>
    <property type="evidence" value="ECO:0007669"/>
    <property type="project" value="UniProtKB-SubCell"/>
</dbReference>
<keyword evidence="5 8" id="KW-0472">Membrane</keyword>
<reference evidence="12" key="1">
    <citation type="submission" date="2015-07" db="EMBL/GenBank/DDBJ databases">
        <title>Fjat-10053 dsm26.</title>
        <authorList>
            <person name="Liu B."/>
            <person name="Wang J."/>
            <person name="Zhu Y."/>
            <person name="Liu G."/>
            <person name="Chen Q."/>
            <person name="Chen Z."/>
            <person name="Lan J."/>
            <person name="Che J."/>
            <person name="Ge C."/>
            <person name="Shi H."/>
            <person name="Pan Z."/>
            <person name="Liu X."/>
        </authorList>
    </citation>
    <scope>NUCLEOTIDE SEQUENCE [LARGE SCALE GENOMIC DNA]</scope>
    <source>
        <strain evidence="12">DSM 26</strain>
    </source>
</reference>